<dbReference type="Gene3D" id="2.30.22.10">
    <property type="entry name" value="Head domain of nucleotide exchange factor GrpE"/>
    <property type="match status" value="1"/>
</dbReference>
<dbReference type="GO" id="GO:0030150">
    <property type="term" value="P:protein import into mitochondrial matrix"/>
    <property type="evidence" value="ECO:0007669"/>
    <property type="project" value="TreeGrafter"/>
</dbReference>
<dbReference type="FunFam" id="2.30.22.10:FF:000002">
    <property type="entry name" value="GrpE protein homolog"/>
    <property type="match status" value="1"/>
</dbReference>
<evidence type="ECO:0000313" key="7">
    <source>
        <dbReference type="EMBL" id="KAF2446826.1"/>
    </source>
</evidence>
<keyword evidence="3 4" id="KW-0143">Chaperone</keyword>
<dbReference type="PANTHER" id="PTHR21237:SF23">
    <property type="entry name" value="GRPE PROTEIN HOMOLOG, MITOCHONDRIAL"/>
    <property type="match status" value="1"/>
</dbReference>
<name>A0A9P4UDY5_9PLEO</name>
<evidence type="ECO:0000256" key="4">
    <source>
        <dbReference type="RuleBase" id="RU000640"/>
    </source>
</evidence>
<dbReference type="Proteomes" id="UP000799764">
    <property type="component" value="Unassembled WGS sequence"/>
</dbReference>
<dbReference type="GO" id="GO:0001405">
    <property type="term" value="C:PAM complex, Tim23 associated import motor"/>
    <property type="evidence" value="ECO:0007669"/>
    <property type="project" value="TreeGrafter"/>
</dbReference>
<dbReference type="AlphaFoldDB" id="A0A9P4UDY5"/>
<reference evidence="7" key="1">
    <citation type="journal article" date="2020" name="Stud. Mycol.">
        <title>101 Dothideomycetes genomes: a test case for predicting lifestyles and emergence of pathogens.</title>
        <authorList>
            <person name="Haridas S."/>
            <person name="Albert R."/>
            <person name="Binder M."/>
            <person name="Bloem J."/>
            <person name="Labutti K."/>
            <person name="Salamov A."/>
            <person name="Andreopoulos B."/>
            <person name="Baker S."/>
            <person name="Barry K."/>
            <person name="Bills G."/>
            <person name="Bluhm B."/>
            <person name="Cannon C."/>
            <person name="Castanera R."/>
            <person name="Culley D."/>
            <person name="Daum C."/>
            <person name="Ezra D."/>
            <person name="Gonzalez J."/>
            <person name="Henrissat B."/>
            <person name="Kuo A."/>
            <person name="Liang C."/>
            <person name="Lipzen A."/>
            <person name="Lutzoni F."/>
            <person name="Magnuson J."/>
            <person name="Mondo S."/>
            <person name="Nolan M."/>
            <person name="Ohm R."/>
            <person name="Pangilinan J."/>
            <person name="Park H.-J."/>
            <person name="Ramirez L."/>
            <person name="Alfaro M."/>
            <person name="Sun H."/>
            <person name="Tritt A."/>
            <person name="Yoshinaga Y."/>
            <person name="Zwiers L.-H."/>
            <person name="Turgeon B."/>
            <person name="Goodwin S."/>
            <person name="Spatafora J."/>
            <person name="Crous P."/>
            <person name="Grigoriev I."/>
        </authorList>
    </citation>
    <scope>NUCLEOTIDE SEQUENCE</scope>
    <source>
        <strain evidence="7">CBS 690.94</strain>
    </source>
</reference>
<dbReference type="GO" id="GO:0000774">
    <property type="term" value="F:adenyl-nucleotide exchange factor activity"/>
    <property type="evidence" value="ECO:0007669"/>
    <property type="project" value="InterPro"/>
</dbReference>
<dbReference type="InterPro" id="IPR000740">
    <property type="entry name" value="GrpE"/>
</dbReference>
<comment type="caution">
    <text evidence="7">The sequence shown here is derived from an EMBL/GenBank/DDBJ whole genome shotgun (WGS) entry which is preliminary data.</text>
</comment>
<protein>
    <recommendedName>
        <fullName evidence="4">GrpE protein homolog</fullName>
    </recommendedName>
</protein>
<feature type="coiled-coil region" evidence="6">
    <location>
        <begin position="49"/>
        <end position="79"/>
    </location>
</feature>
<keyword evidence="6" id="KW-0175">Coiled coil</keyword>
<sequence>MLQRTLFRASRQAARPVQRIQPAFAPITRAAPAIRWYSDAAPAEAKKEVEAADQTKDASAQLKEQLEKKDKEVIDLKDKYLRSVADYRNLQERTKREIQAAKDFALQRFARDLVESVDNLDRALTTVDSAKLTSENPDLVTLHDGIKMTDGILISTLKKHGLERFDPSVENEKFNPNVHEAVFQTPMPDKEDGVCFHTQQKGFLLNGRVLRAAKVGVVKNA</sequence>
<comment type="function">
    <text evidence="4">Essential component of the PAM complex, a complex required for the translocation of transit peptide-containing proteins from the inner membrane into the mitochondrial matrix in an ATP-dependent manner.</text>
</comment>
<comment type="subcellular location">
    <subcellularLocation>
        <location evidence="1 4">Mitochondrion matrix</location>
    </subcellularLocation>
</comment>
<dbReference type="GO" id="GO:0051082">
    <property type="term" value="F:unfolded protein binding"/>
    <property type="evidence" value="ECO:0007669"/>
    <property type="project" value="TreeGrafter"/>
</dbReference>
<dbReference type="Gene3D" id="3.90.20.20">
    <property type="match status" value="1"/>
</dbReference>
<keyword evidence="8" id="KW-1185">Reference proteome</keyword>
<dbReference type="EMBL" id="MU001497">
    <property type="protein sequence ID" value="KAF2446826.1"/>
    <property type="molecule type" value="Genomic_DNA"/>
</dbReference>
<dbReference type="PROSITE" id="PS01071">
    <property type="entry name" value="GRPE"/>
    <property type="match status" value="1"/>
</dbReference>
<accession>A0A9P4UDY5</accession>
<dbReference type="OrthoDB" id="201635at2759"/>
<dbReference type="PANTHER" id="PTHR21237">
    <property type="entry name" value="GRPE PROTEIN"/>
    <property type="match status" value="1"/>
</dbReference>
<dbReference type="PRINTS" id="PR00773">
    <property type="entry name" value="GRPEPROTEIN"/>
</dbReference>
<dbReference type="Pfam" id="PF01025">
    <property type="entry name" value="GrpE"/>
    <property type="match status" value="1"/>
</dbReference>
<organism evidence="7 8">
    <name type="scientific">Karstenula rhodostoma CBS 690.94</name>
    <dbReference type="NCBI Taxonomy" id="1392251"/>
    <lineage>
        <taxon>Eukaryota</taxon>
        <taxon>Fungi</taxon>
        <taxon>Dikarya</taxon>
        <taxon>Ascomycota</taxon>
        <taxon>Pezizomycotina</taxon>
        <taxon>Dothideomycetes</taxon>
        <taxon>Pleosporomycetidae</taxon>
        <taxon>Pleosporales</taxon>
        <taxon>Massarineae</taxon>
        <taxon>Didymosphaeriaceae</taxon>
        <taxon>Karstenula</taxon>
    </lineage>
</organism>
<dbReference type="GO" id="GO:0006457">
    <property type="term" value="P:protein folding"/>
    <property type="evidence" value="ECO:0007669"/>
    <property type="project" value="InterPro"/>
</dbReference>
<evidence type="ECO:0000256" key="5">
    <source>
        <dbReference type="RuleBase" id="RU004478"/>
    </source>
</evidence>
<gene>
    <name evidence="7" type="ORF">P171DRAFT_409025</name>
</gene>
<dbReference type="InterPro" id="IPR013805">
    <property type="entry name" value="GrpE_CC"/>
</dbReference>
<proteinExistence type="inferred from homology"/>
<keyword evidence="4" id="KW-0496">Mitochondrion</keyword>
<dbReference type="GO" id="GO:0042803">
    <property type="term" value="F:protein homodimerization activity"/>
    <property type="evidence" value="ECO:0007669"/>
    <property type="project" value="InterPro"/>
</dbReference>
<dbReference type="SUPFAM" id="SSF51064">
    <property type="entry name" value="Head domain of nucleotide exchange factor GrpE"/>
    <property type="match status" value="1"/>
</dbReference>
<dbReference type="GO" id="GO:0051087">
    <property type="term" value="F:protein-folding chaperone binding"/>
    <property type="evidence" value="ECO:0007669"/>
    <property type="project" value="InterPro"/>
</dbReference>
<dbReference type="InterPro" id="IPR009012">
    <property type="entry name" value="GrpE_head"/>
</dbReference>
<evidence type="ECO:0000256" key="6">
    <source>
        <dbReference type="SAM" id="Coils"/>
    </source>
</evidence>
<dbReference type="SUPFAM" id="SSF58014">
    <property type="entry name" value="Coiled-coil domain of nucleotide exchange factor GrpE"/>
    <property type="match status" value="1"/>
</dbReference>
<evidence type="ECO:0000313" key="8">
    <source>
        <dbReference type="Proteomes" id="UP000799764"/>
    </source>
</evidence>
<dbReference type="CDD" id="cd00446">
    <property type="entry name" value="GrpE"/>
    <property type="match status" value="1"/>
</dbReference>
<evidence type="ECO:0000256" key="1">
    <source>
        <dbReference type="ARBA" id="ARBA00004305"/>
    </source>
</evidence>
<comment type="similarity">
    <text evidence="2 5">Belongs to the GrpE family.</text>
</comment>
<dbReference type="HAMAP" id="MF_01151">
    <property type="entry name" value="GrpE"/>
    <property type="match status" value="1"/>
</dbReference>
<evidence type="ECO:0000256" key="3">
    <source>
        <dbReference type="ARBA" id="ARBA00023186"/>
    </source>
</evidence>
<evidence type="ECO:0000256" key="2">
    <source>
        <dbReference type="ARBA" id="ARBA00009054"/>
    </source>
</evidence>